<keyword evidence="2" id="KW-1003">Cell membrane</keyword>
<evidence type="ECO:0000313" key="7">
    <source>
        <dbReference type="EMBL" id="KAF0726326.1"/>
    </source>
</evidence>
<dbReference type="AlphaFoldDB" id="A0A6G0WGQ5"/>
<accession>A0A6G0WGQ5</accession>
<organism evidence="7 8">
    <name type="scientific">Aphanomyces euteiches</name>
    <dbReference type="NCBI Taxonomy" id="100861"/>
    <lineage>
        <taxon>Eukaryota</taxon>
        <taxon>Sar</taxon>
        <taxon>Stramenopiles</taxon>
        <taxon>Oomycota</taxon>
        <taxon>Saprolegniomycetes</taxon>
        <taxon>Saprolegniales</taxon>
        <taxon>Verrucalvaceae</taxon>
        <taxon>Aphanomyces</taxon>
    </lineage>
</organism>
<dbReference type="GO" id="GO:0005886">
    <property type="term" value="C:plasma membrane"/>
    <property type="evidence" value="ECO:0007669"/>
    <property type="project" value="UniProtKB-SubCell"/>
</dbReference>
<dbReference type="EMBL" id="VJMJ01000219">
    <property type="protein sequence ID" value="KAF0726326.1"/>
    <property type="molecule type" value="Genomic_DNA"/>
</dbReference>
<dbReference type="PANTHER" id="PTHR12677">
    <property type="entry name" value="GOLGI APPARATUS MEMBRANE PROTEIN TVP38-RELATED"/>
    <property type="match status" value="1"/>
</dbReference>
<evidence type="ECO:0000313" key="8">
    <source>
        <dbReference type="Proteomes" id="UP000481153"/>
    </source>
</evidence>
<sequence>MVEVWMQKYPVVQALALVFASKSSWQLLFCVQLSYIPLTLKCYMLSMLPVTLFRFLVTNFLCGIPYSVFWGYVGSESKDVAKLFSGEGETSKVKVAIMASSIGFGLLGLAAVGYYTKKKLTEIQRTSATDATAQIVEGTRVKNPKAAGVK</sequence>
<evidence type="ECO:0000256" key="3">
    <source>
        <dbReference type="ARBA" id="ARBA00022692"/>
    </source>
</evidence>
<feature type="transmembrane region" description="Helical" evidence="6">
    <location>
        <begin position="93"/>
        <end position="115"/>
    </location>
</feature>
<proteinExistence type="predicted"/>
<evidence type="ECO:0000256" key="4">
    <source>
        <dbReference type="ARBA" id="ARBA00022989"/>
    </source>
</evidence>
<name>A0A6G0WGQ5_9STRA</name>
<evidence type="ECO:0000256" key="1">
    <source>
        <dbReference type="ARBA" id="ARBA00004651"/>
    </source>
</evidence>
<comment type="caution">
    <text evidence="7">The sequence shown here is derived from an EMBL/GenBank/DDBJ whole genome shotgun (WGS) entry which is preliminary data.</text>
</comment>
<evidence type="ECO:0000256" key="2">
    <source>
        <dbReference type="ARBA" id="ARBA00022475"/>
    </source>
</evidence>
<evidence type="ECO:0000256" key="5">
    <source>
        <dbReference type="ARBA" id="ARBA00023136"/>
    </source>
</evidence>
<keyword evidence="5 6" id="KW-0472">Membrane</keyword>
<reference evidence="7 8" key="1">
    <citation type="submission" date="2019-07" db="EMBL/GenBank/DDBJ databases">
        <title>Genomics analysis of Aphanomyces spp. identifies a new class of oomycete effector associated with host adaptation.</title>
        <authorList>
            <person name="Gaulin E."/>
        </authorList>
    </citation>
    <scope>NUCLEOTIDE SEQUENCE [LARGE SCALE GENOMIC DNA]</scope>
    <source>
        <strain evidence="7 8">ATCC 201684</strain>
    </source>
</reference>
<keyword evidence="3 6" id="KW-0812">Transmembrane</keyword>
<dbReference type="PANTHER" id="PTHR12677:SF59">
    <property type="entry name" value="GOLGI APPARATUS MEMBRANE PROTEIN TVP38-RELATED"/>
    <property type="match status" value="1"/>
</dbReference>
<dbReference type="Proteomes" id="UP000481153">
    <property type="component" value="Unassembled WGS sequence"/>
</dbReference>
<keyword evidence="4 6" id="KW-1133">Transmembrane helix</keyword>
<comment type="subcellular location">
    <subcellularLocation>
        <location evidence="1">Cell membrane</location>
        <topology evidence="1">Multi-pass membrane protein</topology>
    </subcellularLocation>
</comment>
<dbReference type="VEuPathDB" id="FungiDB:AeMF1_004640"/>
<dbReference type="InterPro" id="IPR015414">
    <property type="entry name" value="TMEM64"/>
</dbReference>
<gene>
    <name evidence="7" type="ORF">Ae201684_015441</name>
</gene>
<protein>
    <submittedName>
        <fullName evidence="7">Uncharacterized protein</fullName>
    </submittedName>
</protein>
<evidence type="ECO:0000256" key="6">
    <source>
        <dbReference type="SAM" id="Phobius"/>
    </source>
</evidence>
<keyword evidence="8" id="KW-1185">Reference proteome</keyword>
<feature type="transmembrane region" description="Helical" evidence="6">
    <location>
        <begin position="52"/>
        <end position="73"/>
    </location>
</feature>